<feature type="transmembrane region" description="Helical" evidence="3">
    <location>
        <begin position="1063"/>
        <end position="1084"/>
    </location>
</feature>
<feature type="transmembrane region" description="Helical" evidence="3">
    <location>
        <begin position="427"/>
        <end position="448"/>
    </location>
</feature>
<feature type="domain" description="ABC transporter" evidence="4">
    <location>
        <begin position="1284"/>
        <end position="1514"/>
    </location>
</feature>
<evidence type="ECO:0000256" key="3">
    <source>
        <dbReference type="SAM" id="Phobius"/>
    </source>
</evidence>
<name>A0A5M4B1R4_9BACT</name>
<dbReference type="PRINTS" id="PR00702">
    <property type="entry name" value="ACRIFLAVINRP"/>
</dbReference>
<protein>
    <recommendedName>
        <fullName evidence="4">ABC transporter domain-containing protein</fullName>
    </recommendedName>
</protein>
<dbReference type="Pfam" id="PF00873">
    <property type="entry name" value="ACR_tran"/>
    <property type="match status" value="1"/>
</dbReference>
<dbReference type="SUPFAM" id="SSF82866">
    <property type="entry name" value="Multidrug efflux transporter AcrB transmembrane domain"/>
    <property type="match status" value="2"/>
</dbReference>
<feature type="transmembrane region" description="Helical" evidence="3">
    <location>
        <begin position="1169"/>
        <end position="1188"/>
    </location>
</feature>
<dbReference type="RefSeq" id="WP_025863973.1">
    <property type="nucleotide sequence ID" value="NZ_BLAX01000001.1"/>
</dbReference>
<keyword evidence="1" id="KW-0547">Nucleotide-binding</keyword>
<dbReference type="Gene3D" id="1.20.1640.10">
    <property type="entry name" value="Multidrug efflux transporter AcrB transmembrane domain"/>
    <property type="match status" value="2"/>
</dbReference>
<evidence type="ECO:0000313" key="5">
    <source>
        <dbReference type="EMBL" id="GET34110.1"/>
    </source>
</evidence>
<feature type="transmembrane region" description="Helical" evidence="3">
    <location>
        <begin position="929"/>
        <end position="950"/>
    </location>
</feature>
<feature type="transmembrane region" description="Helical" evidence="3">
    <location>
        <begin position="354"/>
        <end position="376"/>
    </location>
</feature>
<dbReference type="GO" id="GO:0042910">
    <property type="term" value="F:xenobiotic transmembrane transporter activity"/>
    <property type="evidence" value="ECO:0007669"/>
    <property type="project" value="TreeGrafter"/>
</dbReference>
<dbReference type="SUPFAM" id="SSF82693">
    <property type="entry name" value="Multidrug efflux transporter AcrB pore domain, PN1, PN2, PC1 and PC2 subdomains"/>
    <property type="match status" value="3"/>
</dbReference>
<dbReference type="InterPro" id="IPR027463">
    <property type="entry name" value="AcrB_DN_DC_subdom"/>
</dbReference>
<feature type="transmembrane region" description="Helical" evidence="3">
    <location>
        <begin position="870"/>
        <end position="889"/>
    </location>
</feature>
<dbReference type="GO" id="GO:0016887">
    <property type="term" value="F:ATP hydrolysis activity"/>
    <property type="evidence" value="ECO:0007669"/>
    <property type="project" value="InterPro"/>
</dbReference>
<feature type="transmembrane region" description="Helical" evidence="3">
    <location>
        <begin position="1039"/>
        <end position="1057"/>
    </location>
</feature>
<dbReference type="Pfam" id="PF00005">
    <property type="entry name" value="ABC_tran"/>
    <property type="match status" value="1"/>
</dbReference>
<dbReference type="PANTHER" id="PTHR32063">
    <property type="match status" value="1"/>
</dbReference>
<dbReference type="InterPro" id="IPR017871">
    <property type="entry name" value="ABC_transporter-like_CS"/>
</dbReference>
<organism evidence="5 6">
    <name type="scientific">Prolixibacter bellariivorans</name>
    <dbReference type="NCBI Taxonomy" id="314319"/>
    <lineage>
        <taxon>Bacteria</taxon>
        <taxon>Pseudomonadati</taxon>
        <taxon>Bacteroidota</taxon>
        <taxon>Bacteroidia</taxon>
        <taxon>Marinilabiliales</taxon>
        <taxon>Prolixibacteraceae</taxon>
        <taxon>Prolixibacter</taxon>
    </lineage>
</organism>
<dbReference type="GO" id="GO:0005524">
    <property type="term" value="F:ATP binding"/>
    <property type="evidence" value="ECO:0007669"/>
    <property type="project" value="UniProtKB-KW"/>
</dbReference>
<dbReference type="InterPro" id="IPR001036">
    <property type="entry name" value="Acrflvin-R"/>
</dbReference>
<keyword evidence="3" id="KW-0472">Membrane</keyword>
<dbReference type="PANTHER" id="PTHR32063:SF0">
    <property type="entry name" value="SWARMING MOTILITY PROTEIN SWRC"/>
    <property type="match status" value="1"/>
</dbReference>
<reference evidence="5 6" key="1">
    <citation type="submission" date="2019-10" db="EMBL/GenBank/DDBJ databases">
        <title>Prolixibacter strains distinguished by the presence of nitrate reductase genes were adept at nitrate-dependent anaerobic corrosion of metallic iron and carbon steel.</title>
        <authorList>
            <person name="Iino T."/>
            <person name="Shono N."/>
            <person name="Ito K."/>
            <person name="Nakamura R."/>
            <person name="Sueoka K."/>
            <person name="Harayama S."/>
            <person name="Ohkuma M."/>
        </authorList>
    </citation>
    <scope>NUCLEOTIDE SEQUENCE [LARGE SCALE GENOMIC DNA]</scope>
    <source>
        <strain evidence="5 6">JCM 13498</strain>
    </source>
</reference>
<feature type="transmembrane region" description="Helical" evidence="3">
    <location>
        <begin position="525"/>
        <end position="544"/>
    </location>
</feature>
<keyword evidence="6" id="KW-1185">Reference proteome</keyword>
<feature type="transmembrane region" description="Helical" evidence="3">
    <location>
        <begin position="1209"/>
        <end position="1230"/>
    </location>
</feature>
<dbReference type="Gene3D" id="3.30.2090.10">
    <property type="entry name" value="Multidrug efflux transporter AcrB TolC docking domain, DN and DC subdomains"/>
    <property type="match status" value="2"/>
</dbReference>
<evidence type="ECO:0000259" key="4">
    <source>
        <dbReference type="PROSITE" id="PS50893"/>
    </source>
</evidence>
<dbReference type="Gene3D" id="3.30.70.1430">
    <property type="entry name" value="Multidrug efflux transporter AcrB pore domain"/>
    <property type="match status" value="2"/>
</dbReference>
<dbReference type="CDD" id="cd03264">
    <property type="entry name" value="ABC_drug_resistance_like"/>
    <property type="match status" value="1"/>
</dbReference>
<feature type="transmembrane region" description="Helical" evidence="3">
    <location>
        <begin position="382"/>
        <end position="406"/>
    </location>
</feature>
<gene>
    <name evidence="5" type="ORF">PbJCM13498_29730</name>
</gene>
<feature type="transmembrane region" description="Helical" evidence="3">
    <location>
        <begin position="1236"/>
        <end position="1256"/>
    </location>
</feature>
<evidence type="ECO:0000256" key="2">
    <source>
        <dbReference type="ARBA" id="ARBA00022840"/>
    </source>
</evidence>
<keyword evidence="3" id="KW-1133">Transmembrane helix</keyword>
<dbReference type="EMBL" id="BLAX01000001">
    <property type="protein sequence ID" value="GET34110.1"/>
    <property type="molecule type" value="Genomic_DNA"/>
</dbReference>
<feature type="transmembrane region" description="Helical" evidence="3">
    <location>
        <begin position="460"/>
        <end position="487"/>
    </location>
</feature>
<dbReference type="GO" id="GO:0005886">
    <property type="term" value="C:plasma membrane"/>
    <property type="evidence" value="ECO:0007669"/>
    <property type="project" value="TreeGrafter"/>
</dbReference>
<evidence type="ECO:0000313" key="6">
    <source>
        <dbReference type="Proteomes" id="UP000391834"/>
    </source>
</evidence>
<dbReference type="PROSITE" id="PS00211">
    <property type="entry name" value="ABC_TRANSPORTER_1"/>
    <property type="match status" value="1"/>
</dbReference>
<dbReference type="InterPro" id="IPR027417">
    <property type="entry name" value="P-loop_NTPase"/>
</dbReference>
<feature type="transmembrane region" description="Helical" evidence="3">
    <location>
        <begin position="1001"/>
        <end position="1027"/>
    </location>
</feature>
<evidence type="ECO:0000256" key="1">
    <source>
        <dbReference type="ARBA" id="ARBA00022741"/>
    </source>
</evidence>
<feature type="transmembrane region" description="Helical" evidence="3">
    <location>
        <begin position="896"/>
        <end position="917"/>
    </location>
</feature>
<feature type="transmembrane region" description="Helical" evidence="3">
    <location>
        <begin position="330"/>
        <end position="349"/>
    </location>
</feature>
<proteinExistence type="predicted"/>
<dbReference type="Proteomes" id="UP000391834">
    <property type="component" value="Unassembled WGS sequence"/>
</dbReference>
<dbReference type="InterPro" id="IPR003439">
    <property type="entry name" value="ABC_transporter-like_ATP-bd"/>
</dbReference>
<comment type="caution">
    <text evidence="5">The sequence shown here is derived from an EMBL/GenBank/DDBJ whole genome shotgun (WGS) entry which is preliminary data.</text>
</comment>
<sequence length="1575" mass="177033">MNFIINRKTLISMLFIGLSLLGYISWQNLPMELFPNAELPVLFVQVNTQTEVDPKYMENQAIIPLEGAIGTMQGIENLQSTAQSQRGTIVVEFKKNVNFKYTYLKLQEKIDEAKQSLPEEFRVTVMKVDLDQMNNQFMELQVRGSGGVDRVRNETDQEVVPDLENIDGVAGVTVYGGREKSIEVRLKKAMCEAYGITPATIRSKIAQSYRTRAFAGNVYQSNRQFIVHVNAEYTDIKSLENLVIADGPILLKDVANVYFGVKEETSYSRVNGKDAVTVRLVNDAQANLIDVSHKTLDVVKKLNEKLASKDIEIVVQNNTAQTMEDNINQIIELALVGGLLAVLVLWIFLKNFQLVSVIALAIPISVYAAFNFFYAADITINSLTLVGMALAVGMLLDNSVVVLENIYRLRSQGLPPAKAVIQGTTEVWRSIVAATLTTITVFLPFLFSDNYLISLIGKNVGVSIISTLTISLFVALLLVPMMAHYFLTRKKSTSINFNQISTRNPLIQGYVMVLKNTLRSPARTIIGALVFFFLTIFILLAVSVNNLSEVETNDFQIYVTMPSGSTLESTDKVVSQIESRLEPIEEKQDVVSKIEEDNAVVTVTLKDDYKKTSKRSIAEIKSDVENRVENISGAEISVDEEPASAGNRGGGGGGSFGGGGTSFMRLLGVGTNWERILIKGQDFETMKNVASDFQYYLESLESMRRVQVSYSDNRPEVHLEFHPLLLTAYDIPLANIASELNSFNPEINTNVPFKQGTDEYDIIIRDEDAKDKKERSADDLRHLLITDANGGTHELQSVADVVFSSGYAQIDRVNQEKQIEVRYRFIDEAQDSKTLLDAYRMEVDQIVANYNLPSGVAVQVIHEEDDLQEFYFLILAAFVLILMILASVFESLSTPFVLMFSIPLAAIGSFLALIFTGNSLFNANTLTGFLILLGVVVNNGIILIDYTGILRKRGYRKERALITAGMSRIRPILITAITTIVAMMPLAMGDNEYVGAIGAPFAITVIGGLSVSTLLTLIFIPTFYFGLENAINWVRKLDLRIQILQILLYIGGCVLIFTKVDTFMWQMVDLVGLTVLIPGTTWFVKNSLRKATETVIEPDVPIQIRIQNLVKIYDRGNRFIREWKGNRNIRERKGELKTYHSWRDFDDFVWELPLLGFLTYFTFSYLDSGWWMFVMAHFVFLMALSIWRRVQLLLAYSSAQSGKDRPVKIGIIIHRLLYWGLPAVALALFYLKWETIGSVVMIAVLWYFVLAVKVTADKLYRDKVNIERLKGRFAGLRRLFFKLVEQIPVIGRKHDPFKALRGVSLDIGTGMIGLLGPNGAGKSTMMRVICGIYDQSYGKVWINGVDTQLKREELQGLIGYLPQEFGTYENMSAWEFLDYQAMLKGLSDKEAREARVQYVLEAVHLWDKKDDKIGSFSGGMKQRIGIAQILLHLPRILVVDEPTAGLDPRERIRFRNLLVELSRERVVIFSTHVIEDISSSCNQVAVINRGELRYTGHPNNMLKLADGLVWQFLIPAKEFDAMEGKDRVVHHMRDGDQIKVRYISAMQPAPDAVPVKPVLEEAYLCLLKGIQKENS</sequence>
<dbReference type="Gene3D" id="3.40.50.300">
    <property type="entry name" value="P-loop containing nucleotide triphosphate hydrolases"/>
    <property type="match status" value="1"/>
</dbReference>
<feature type="transmembrane region" description="Helical" evidence="3">
    <location>
        <begin position="9"/>
        <end position="26"/>
    </location>
</feature>
<keyword evidence="3" id="KW-0812">Transmembrane</keyword>
<dbReference type="Gene3D" id="3.30.70.1440">
    <property type="entry name" value="Multidrug efflux transporter AcrB pore domain"/>
    <property type="match status" value="1"/>
</dbReference>
<dbReference type="OrthoDB" id="1108346at2"/>
<dbReference type="SUPFAM" id="SSF52540">
    <property type="entry name" value="P-loop containing nucleoside triphosphate hydrolases"/>
    <property type="match status" value="1"/>
</dbReference>
<keyword evidence="2" id="KW-0067">ATP-binding</keyword>
<dbReference type="InterPro" id="IPR003593">
    <property type="entry name" value="AAA+_ATPase"/>
</dbReference>
<dbReference type="Gene3D" id="3.30.70.1320">
    <property type="entry name" value="Multidrug efflux transporter AcrB pore domain like"/>
    <property type="match status" value="1"/>
</dbReference>
<feature type="transmembrane region" description="Helical" evidence="3">
    <location>
        <begin position="1145"/>
        <end position="1163"/>
    </location>
</feature>
<dbReference type="PROSITE" id="PS50893">
    <property type="entry name" value="ABC_TRANSPORTER_2"/>
    <property type="match status" value="1"/>
</dbReference>
<accession>A0A5M4B1R4</accession>
<dbReference type="SMART" id="SM00382">
    <property type="entry name" value="AAA"/>
    <property type="match status" value="1"/>
</dbReference>
<dbReference type="SUPFAM" id="SSF82714">
    <property type="entry name" value="Multidrug efflux transporter AcrB TolC docking domain, DN and DC subdomains"/>
    <property type="match status" value="2"/>
</dbReference>
<feature type="transmembrane region" description="Helical" evidence="3">
    <location>
        <begin position="971"/>
        <end position="989"/>
    </location>
</feature>